<dbReference type="SUPFAM" id="SSF55816">
    <property type="entry name" value="5'-nucleotidase (syn. UDP-sugar hydrolase), C-terminal domain"/>
    <property type="match status" value="1"/>
</dbReference>
<evidence type="ECO:0000259" key="2">
    <source>
        <dbReference type="Pfam" id="PF02872"/>
    </source>
</evidence>
<dbReference type="InterPro" id="IPR008334">
    <property type="entry name" value="5'-Nucleotdase_C"/>
</dbReference>
<dbReference type="EMBL" id="BAABGN010000012">
    <property type="protein sequence ID" value="GAA4429061.1"/>
    <property type="molecule type" value="Genomic_DNA"/>
</dbReference>
<dbReference type="InterPro" id="IPR029052">
    <property type="entry name" value="Metallo-depent_PP-like"/>
</dbReference>
<dbReference type="RefSeq" id="WP_345217164.1">
    <property type="nucleotide sequence ID" value="NZ_BAABGN010000012.1"/>
</dbReference>
<name>A0ABP8LG58_9MICO</name>
<evidence type="ECO:0000313" key="4">
    <source>
        <dbReference type="Proteomes" id="UP001500622"/>
    </source>
</evidence>
<proteinExistence type="inferred from homology"/>
<dbReference type="PANTHER" id="PTHR11575:SF24">
    <property type="entry name" value="5'-NUCLEOTIDASE"/>
    <property type="match status" value="1"/>
</dbReference>
<sequence length="525" mass="54604">MTARRQTPSASVAHRTAVAVAVGATLVALAAPVTAAPPDGAGTDRSGNPRTSKTATLLYFHDAHEIGPVLTGGQDRGGVARLATAIETVRDENPATSVVFGGDLAGGSLFGGLYKGFPMVEAFNEIGVDLANFGQHDFDFGVDNARELVGASEFPWITSNLLDAAGRPFVDDGTWTVQRVGQVRIGFIGLTDAIETTSAGDQLVEEDAVDSARAAIEDMTSHGRVDVVVAVTQHPMDVNRELVRAVPAIDAVFGEEMAEYSSVIEYEGDVPLMASEGNLGSLVRLDISKERGDYVVAPPSVVEVDHTVTPDPELLELEEHYAAEMAENLSEVLASVATPLLNPDHASRGRETALGNFVADAFRAHHGADVGWANGGGLRAEAPGPDFTVRDAYAIAPFDNKVMHVEVTGADLAQALEDGVAQVADLGGGFPQVSGMSYAYSPTASAGSRVSDVRVGGRPLDPAATYTVAVPNYVVDGGDGITGFSDADALVPASEAPSDAETIAAHARQLGVIDVVLEGRITVLP</sequence>
<dbReference type="InterPro" id="IPR036907">
    <property type="entry name" value="5'-Nucleotdase_C_sf"/>
</dbReference>
<dbReference type="Gene3D" id="3.60.21.10">
    <property type="match status" value="1"/>
</dbReference>
<gene>
    <name evidence="3" type="ORF">GCM10023169_30930</name>
</gene>
<feature type="signal peptide" evidence="1">
    <location>
        <begin position="1"/>
        <end position="35"/>
    </location>
</feature>
<keyword evidence="1" id="KW-0732">Signal</keyword>
<comment type="similarity">
    <text evidence="1">Belongs to the 5'-nucleotidase family.</text>
</comment>
<keyword evidence="1" id="KW-0378">Hydrolase</keyword>
<dbReference type="Proteomes" id="UP001500622">
    <property type="component" value="Unassembled WGS sequence"/>
</dbReference>
<reference evidence="4" key="1">
    <citation type="journal article" date="2019" name="Int. J. Syst. Evol. Microbiol.">
        <title>The Global Catalogue of Microorganisms (GCM) 10K type strain sequencing project: providing services to taxonomists for standard genome sequencing and annotation.</title>
        <authorList>
            <consortium name="The Broad Institute Genomics Platform"/>
            <consortium name="The Broad Institute Genome Sequencing Center for Infectious Disease"/>
            <person name="Wu L."/>
            <person name="Ma J."/>
        </authorList>
    </citation>
    <scope>NUCLEOTIDE SEQUENCE [LARGE SCALE GENOMIC DNA]</scope>
    <source>
        <strain evidence="4">JCM 17810</strain>
    </source>
</reference>
<dbReference type="InterPro" id="IPR006179">
    <property type="entry name" value="5_nucleotidase/apyrase"/>
</dbReference>
<feature type="domain" description="5'-Nucleotidase C-terminal" evidence="2">
    <location>
        <begin position="346"/>
        <end position="485"/>
    </location>
</feature>
<evidence type="ECO:0000313" key="3">
    <source>
        <dbReference type="EMBL" id="GAA4429061.1"/>
    </source>
</evidence>
<keyword evidence="1" id="KW-0547">Nucleotide-binding</keyword>
<dbReference type="PRINTS" id="PR01607">
    <property type="entry name" value="APYRASEFAMLY"/>
</dbReference>
<feature type="chain" id="PRO_5044968574" evidence="1">
    <location>
        <begin position="36"/>
        <end position="525"/>
    </location>
</feature>
<dbReference type="Gene3D" id="3.90.780.10">
    <property type="entry name" value="5'-Nucleotidase, C-terminal domain"/>
    <property type="match status" value="1"/>
</dbReference>
<keyword evidence="4" id="KW-1185">Reference proteome</keyword>
<dbReference type="SUPFAM" id="SSF56300">
    <property type="entry name" value="Metallo-dependent phosphatases"/>
    <property type="match status" value="1"/>
</dbReference>
<evidence type="ECO:0000256" key="1">
    <source>
        <dbReference type="RuleBase" id="RU362119"/>
    </source>
</evidence>
<accession>A0ABP8LG58</accession>
<dbReference type="PANTHER" id="PTHR11575">
    <property type="entry name" value="5'-NUCLEOTIDASE-RELATED"/>
    <property type="match status" value="1"/>
</dbReference>
<protein>
    <submittedName>
        <fullName evidence="3">5'-nucleotidase C-terminal domain-containing protein</fullName>
    </submittedName>
</protein>
<organism evidence="3 4">
    <name type="scientific">Georgenia halophila</name>
    <dbReference type="NCBI Taxonomy" id="620889"/>
    <lineage>
        <taxon>Bacteria</taxon>
        <taxon>Bacillati</taxon>
        <taxon>Actinomycetota</taxon>
        <taxon>Actinomycetes</taxon>
        <taxon>Micrococcales</taxon>
        <taxon>Bogoriellaceae</taxon>
        <taxon>Georgenia</taxon>
    </lineage>
</organism>
<comment type="caution">
    <text evidence="3">The sequence shown here is derived from an EMBL/GenBank/DDBJ whole genome shotgun (WGS) entry which is preliminary data.</text>
</comment>
<dbReference type="Pfam" id="PF02872">
    <property type="entry name" value="5_nucleotid_C"/>
    <property type="match status" value="1"/>
</dbReference>